<proteinExistence type="predicted"/>
<dbReference type="EMBL" id="JABBPG010000002">
    <property type="protein sequence ID" value="NOU49955.1"/>
    <property type="molecule type" value="Genomic_DNA"/>
</dbReference>
<accession>A0A849VAI4</accession>
<evidence type="ECO:0008006" key="3">
    <source>
        <dbReference type="Google" id="ProtNLM"/>
    </source>
</evidence>
<protein>
    <recommendedName>
        <fullName evidence="3">YdaS antitoxin of YdaST toxin-antitoxin system</fullName>
    </recommendedName>
</protein>
<dbReference type="Proteomes" id="UP000586305">
    <property type="component" value="Unassembled WGS sequence"/>
</dbReference>
<gene>
    <name evidence="1" type="ORF">HG263_05310</name>
</gene>
<sequence>MIILEICPPSKKLYNTVRAAYAFKGDSLNKACEKIGVAPQNARQALHGAWAGEKAKQCVDQILEDCGLNSQGV</sequence>
<reference evidence="1 2" key="1">
    <citation type="submission" date="2020-04" db="EMBL/GenBank/DDBJ databases">
        <title>Pseudoalteromonas caenipelagi sp. nov., isolated from a tidal flat.</title>
        <authorList>
            <person name="Park S."/>
            <person name="Yoon J.-H."/>
        </authorList>
    </citation>
    <scope>NUCLEOTIDE SEQUENCE [LARGE SCALE GENOMIC DNA]</scope>
    <source>
        <strain evidence="1 2">JBTF-M23</strain>
    </source>
</reference>
<name>A0A849VAI4_9GAMM</name>
<organism evidence="1 2">
    <name type="scientific">Pseudoalteromonas caenipelagi</name>
    <dbReference type="NCBI Taxonomy" id="2726988"/>
    <lineage>
        <taxon>Bacteria</taxon>
        <taxon>Pseudomonadati</taxon>
        <taxon>Pseudomonadota</taxon>
        <taxon>Gammaproteobacteria</taxon>
        <taxon>Alteromonadales</taxon>
        <taxon>Pseudoalteromonadaceae</taxon>
        <taxon>Pseudoalteromonas</taxon>
    </lineage>
</organism>
<evidence type="ECO:0000313" key="2">
    <source>
        <dbReference type="Proteomes" id="UP000586305"/>
    </source>
</evidence>
<evidence type="ECO:0000313" key="1">
    <source>
        <dbReference type="EMBL" id="NOU49955.1"/>
    </source>
</evidence>
<dbReference type="RefSeq" id="WP_171625037.1">
    <property type="nucleotide sequence ID" value="NZ_JABBPG010000002.1"/>
</dbReference>
<keyword evidence="2" id="KW-1185">Reference proteome</keyword>
<dbReference type="AlphaFoldDB" id="A0A849VAI4"/>
<comment type="caution">
    <text evidence="1">The sequence shown here is derived from an EMBL/GenBank/DDBJ whole genome shotgun (WGS) entry which is preliminary data.</text>
</comment>